<dbReference type="Pfam" id="PF02613">
    <property type="entry name" value="Nitrate_red_del"/>
    <property type="match status" value="1"/>
</dbReference>
<reference evidence="1" key="1">
    <citation type="submission" date="2016-10" db="EMBL/GenBank/DDBJ databases">
        <title>Sequence of Gallionella enrichment culture.</title>
        <authorList>
            <person name="Poehlein A."/>
            <person name="Muehling M."/>
            <person name="Daniel R."/>
        </authorList>
    </citation>
    <scope>NUCLEOTIDE SEQUENCE</scope>
</reference>
<dbReference type="SUPFAM" id="SSF89155">
    <property type="entry name" value="TorD-like"/>
    <property type="match status" value="1"/>
</dbReference>
<sequence length="222" mass="23860">MSDPVELGRLASAASYLLLNAPDARTLAALDAPAGGPLDLDRARQDFYDFLCIPQSGCFLPPFAHVLSQAQETAEYWHFPTPKYDGGDALLTWFDAAGFDATALPADPILAAANRPLDHVGVLLAFLALLLDAAQDSETDRVVLGEFLGEHVQPWADTFANLLCQAESPYIALLGTALRDLLDAVREDYPPLAPPQRSLAHKRIPIQPAQVEGSVAFPSSAQ</sequence>
<dbReference type="EMBL" id="MLJW01000263">
    <property type="protein sequence ID" value="OIQ91308.1"/>
    <property type="molecule type" value="Genomic_DNA"/>
</dbReference>
<evidence type="ECO:0000313" key="1">
    <source>
        <dbReference type="EMBL" id="OIQ91308.1"/>
    </source>
</evidence>
<comment type="caution">
    <text evidence="1">The sequence shown here is derived from an EMBL/GenBank/DDBJ whole genome shotgun (WGS) entry which is preliminary data.</text>
</comment>
<name>A0A1J5RGR2_9ZZZZ</name>
<dbReference type="Gene3D" id="1.10.3480.10">
    <property type="entry name" value="TorD-like"/>
    <property type="match status" value="1"/>
</dbReference>
<dbReference type="AlphaFoldDB" id="A0A1J5RGR2"/>
<protein>
    <submittedName>
        <fullName evidence="1">Nitrate reductase delta subunit</fullName>
    </submittedName>
</protein>
<dbReference type="InterPro" id="IPR020945">
    <property type="entry name" value="DMSO/NO3_reduct_chaperone"/>
</dbReference>
<gene>
    <name evidence="1" type="ORF">GALL_267750</name>
</gene>
<accession>A0A1J5RGR2</accession>
<dbReference type="InterPro" id="IPR036411">
    <property type="entry name" value="TorD-like_sf"/>
</dbReference>
<proteinExistence type="predicted"/>
<organism evidence="1">
    <name type="scientific">mine drainage metagenome</name>
    <dbReference type="NCBI Taxonomy" id="410659"/>
    <lineage>
        <taxon>unclassified sequences</taxon>
        <taxon>metagenomes</taxon>
        <taxon>ecological metagenomes</taxon>
    </lineage>
</organism>